<accession>A0ABW0QKX1</accession>
<evidence type="ECO:0000313" key="2">
    <source>
        <dbReference type="EMBL" id="MFC5525143.1"/>
    </source>
</evidence>
<dbReference type="Proteomes" id="UP001596114">
    <property type="component" value="Unassembled WGS sequence"/>
</dbReference>
<evidence type="ECO:0000313" key="3">
    <source>
        <dbReference type="Proteomes" id="UP001596114"/>
    </source>
</evidence>
<organism evidence="2 3">
    <name type="scientific">Rhodanobacter ginsengisoli</name>
    <dbReference type="NCBI Taxonomy" id="418646"/>
    <lineage>
        <taxon>Bacteria</taxon>
        <taxon>Pseudomonadati</taxon>
        <taxon>Pseudomonadota</taxon>
        <taxon>Gammaproteobacteria</taxon>
        <taxon>Lysobacterales</taxon>
        <taxon>Rhodanobacteraceae</taxon>
        <taxon>Rhodanobacter</taxon>
    </lineage>
</organism>
<dbReference type="Gene3D" id="1.50.10.10">
    <property type="match status" value="1"/>
</dbReference>
<dbReference type="EMBL" id="JBHSNF010000001">
    <property type="protein sequence ID" value="MFC5525143.1"/>
    <property type="molecule type" value="Genomic_DNA"/>
</dbReference>
<sequence length="690" mass="73986">MIRLILTSAALSLAVAAPAATAPAASTASAVPAPLAFRIDEGRIINAFYRHGPIAAHLLLRSGDQPRILVAFPAGNSGVGVWFGQTAKPVAWTLDQAPQPLTMKDARGRPLRGITAVATLDTESLKLRQAVLSSIRVLRDYEVLGKAPAQVLTPPTVDHGALVWARDRLDGAPGYRLTLTPLDGATVTSTGLVGSRGHLRVRITALTGETPLQPLQGKTLLNADARPDPRARDALSFLAYRQKFLAGSWRFDTYFGRDTLMSLRLLMPVLQPTAVEDGISSVLARLAPDGEVSHEEGIGEFAVLQNEHDGKGRVDTPSYDYGMVDDDFMLAPVAAAWLLEHPQGRERAAAFLARSGADGVSDGNRLVRNFAWVVERTAAFAAAPKVDNMVGIKPGRMTGQWRDSQEGLGRGHYPYDVNAVWVPAALDAIERFARTGLLDHYGTATQRAALKRAGQQAAVWHRRAPSLFSVTLPNQRARQDIVDYARAVGVPAQPALSSLGSAPLVFNALSLDTDGTPVPVLHSDDGFALLFGTLKPAQVEQMVTSMMRPFPAGLMTSVGLLVADPAYASAAAQSRFGATAYHGTVVWSWQQAILAAGLKRQLARTDLPPPLRARLLAAEHSLWSAIDAANAVRNSELWSWTYTDGHYHVAPFGASKADADESNAAQLWSTVYLALKPPVTTPKPATDKAK</sequence>
<keyword evidence="1" id="KW-0732">Signal</keyword>
<feature type="chain" id="PRO_5045338462" description="Lipoprotein" evidence="1">
    <location>
        <begin position="20"/>
        <end position="690"/>
    </location>
</feature>
<dbReference type="InterPro" id="IPR012341">
    <property type="entry name" value="6hp_glycosidase-like_sf"/>
</dbReference>
<evidence type="ECO:0000256" key="1">
    <source>
        <dbReference type="SAM" id="SignalP"/>
    </source>
</evidence>
<feature type="signal peptide" evidence="1">
    <location>
        <begin position="1"/>
        <end position="19"/>
    </location>
</feature>
<gene>
    <name evidence="2" type="ORF">ACFPPA_05245</name>
</gene>
<keyword evidence="3" id="KW-1185">Reference proteome</keyword>
<name>A0ABW0QKX1_9GAMM</name>
<protein>
    <recommendedName>
        <fullName evidence="4">Lipoprotein</fullName>
    </recommendedName>
</protein>
<dbReference type="SUPFAM" id="SSF48208">
    <property type="entry name" value="Six-hairpin glycosidases"/>
    <property type="match status" value="1"/>
</dbReference>
<comment type="caution">
    <text evidence="2">The sequence shown here is derived from an EMBL/GenBank/DDBJ whole genome shotgun (WGS) entry which is preliminary data.</text>
</comment>
<dbReference type="RefSeq" id="WP_377317948.1">
    <property type="nucleotide sequence ID" value="NZ_JBHSNF010000001.1"/>
</dbReference>
<proteinExistence type="predicted"/>
<reference evidence="3" key="1">
    <citation type="journal article" date="2019" name="Int. J. Syst. Evol. Microbiol.">
        <title>The Global Catalogue of Microorganisms (GCM) 10K type strain sequencing project: providing services to taxonomists for standard genome sequencing and annotation.</title>
        <authorList>
            <consortium name="The Broad Institute Genomics Platform"/>
            <consortium name="The Broad Institute Genome Sequencing Center for Infectious Disease"/>
            <person name="Wu L."/>
            <person name="Ma J."/>
        </authorList>
    </citation>
    <scope>NUCLEOTIDE SEQUENCE [LARGE SCALE GENOMIC DNA]</scope>
    <source>
        <strain evidence="3">CGMCC 1.16619</strain>
    </source>
</reference>
<dbReference type="InterPro" id="IPR008928">
    <property type="entry name" value="6-hairpin_glycosidase_sf"/>
</dbReference>
<evidence type="ECO:0008006" key="4">
    <source>
        <dbReference type="Google" id="ProtNLM"/>
    </source>
</evidence>